<feature type="domain" description="Bacterial Ig-like" evidence="4">
    <location>
        <begin position="942"/>
        <end position="1031"/>
    </location>
</feature>
<dbReference type="AlphaFoldDB" id="A0A1U7CXZ0"/>
<dbReference type="InterPro" id="IPR032109">
    <property type="entry name" value="Big_3_5"/>
</dbReference>
<keyword evidence="2" id="KW-0677">Repeat</keyword>
<proteinExistence type="predicted"/>
<feature type="domain" description="Bacterial Ig-like" evidence="4">
    <location>
        <begin position="748"/>
        <end position="833"/>
    </location>
</feature>
<dbReference type="Proteomes" id="UP000186309">
    <property type="component" value="Chromosome"/>
</dbReference>
<dbReference type="EMBL" id="CP019082">
    <property type="protein sequence ID" value="APW63781.1"/>
    <property type="molecule type" value="Genomic_DNA"/>
</dbReference>
<dbReference type="InterPro" id="IPR013517">
    <property type="entry name" value="FG-GAP"/>
</dbReference>
<dbReference type="InterPro" id="IPR011043">
    <property type="entry name" value="Gal_Oxase/kelch_b-propeller"/>
</dbReference>
<dbReference type="RefSeq" id="WP_083713572.1">
    <property type="nucleotide sequence ID" value="NZ_CP019082.1"/>
</dbReference>
<sequence>MKTLRASFGRTGLFQGHGATKRRRLRPTAELLEDRLAPATGGFSALGAGTQSLSTNSYIQQAKLTSSTPGGELNFGWGISLTADGETLVVGTPGGGPDSVPGSVVVYTRSDRVWTEVARLTSPAGAASSDDFGIGVAISADGTTLAVGSKSGLFEHGPAALYVYARSGSEWDLTQTVTLADSNGFGAWLSISDDGGVIAGGAAYADSVRGAAYVFSRTDGVYIQEPPVVAPNGEANDFFGTSIALSGDGRTLAAGSLESNHDYAGSGAVYIYEKSGLDWTFVTRLSVPRASSLSGKVALNGDGSVLLAGGSSPEAEAGIASVIRVYIKSDSSWTQSSKLTGFDVPASYSYGEWVALSSDGATALVGSPFARISGADDQGAAYLFTLEDSTWTQVARLTAFDGAASDNFGTQIAIRGRTIVVAAPRATIGSHRGQGAVYVFDEPQGFAVTVDPVSQTGYPTTTTTFTAAATGAATLSTQWQVSTDGGSNWSNIVGATSQWYAFAPALINSGNQYRAVFTNEANETVTTNPATLTVVKATPVITITPSVNPRKIGDGLSFQIDVGSNIPAARTPNGGVVSLTIGSFHVSATLENSRQTFSIPTTLAPGVYTVTATYDGALDPVFGSAVATTTQIIVRASSSIEGQVSATTATAGQSVTLTGVVTATGGVNPPTGRVLFTDNGQPIGFGALSPSDMPGVSITVFTTGPLTTGEHYFQMVYQGDSETFASASGVYRVDVSAPLYTATTTTLASSRSPFTTGGAVTFTATVVDASGPGHPTSGPVDFYVGGVLVASTPLDADGEAKLTTTALVPGVYTLIARYRGWDHIQPSESDSLYQFVSPAVVTTTRLISTLNPSMVGESVTFFAAVTDVSGLFRLWPGDIDFYVGDQLIATSPVYPSGQAAFTTSALVPGWYTLTARYRGTEDFRSSQSLPLSQTVNQTTTTLTSSQNPLKAGDEVTFTATVADASGAGRPTSGEVDFYIGGVLVATSSLDADGNATLATTALVPGDYTLIAVYRGTEDALGSVSNSLFQTVGAQATATASIASAARSSLPSPEAPVVQPVSTAPAARPSRFQAMRANIVAARAERLATRVIPQRLTTAHRWR</sequence>
<feature type="domain" description="Bacterial Ig-like" evidence="4">
    <location>
        <begin position="645"/>
        <end position="735"/>
    </location>
</feature>
<evidence type="ECO:0000313" key="5">
    <source>
        <dbReference type="EMBL" id="APW63781.1"/>
    </source>
</evidence>
<evidence type="ECO:0000256" key="2">
    <source>
        <dbReference type="ARBA" id="ARBA00022737"/>
    </source>
</evidence>
<organism evidence="5 6">
    <name type="scientific">Paludisphaera borealis</name>
    <dbReference type="NCBI Taxonomy" id="1387353"/>
    <lineage>
        <taxon>Bacteria</taxon>
        <taxon>Pseudomonadati</taxon>
        <taxon>Planctomycetota</taxon>
        <taxon>Planctomycetia</taxon>
        <taxon>Isosphaerales</taxon>
        <taxon>Isosphaeraceae</taxon>
        <taxon>Paludisphaera</taxon>
    </lineage>
</organism>
<dbReference type="KEGG" id="pbor:BSF38_05358"/>
<dbReference type="SUPFAM" id="SSF50965">
    <property type="entry name" value="Galactose oxidase, central domain"/>
    <property type="match status" value="2"/>
</dbReference>
<dbReference type="InterPro" id="IPR013783">
    <property type="entry name" value="Ig-like_fold"/>
</dbReference>
<keyword evidence="6" id="KW-1185">Reference proteome</keyword>
<accession>A0A1U7CXZ0</accession>
<dbReference type="SMART" id="SM00191">
    <property type="entry name" value="Int_alpha"/>
    <property type="match status" value="4"/>
</dbReference>
<reference evidence="6" key="1">
    <citation type="submission" date="2016-12" db="EMBL/GenBank/DDBJ databases">
        <title>Comparative genomics of four Isosphaeraceae planctomycetes: a common pool of plasmids and glycoside hydrolase genes.</title>
        <authorList>
            <person name="Ivanova A."/>
        </authorList>
    </citation>
    <scope>NUCLEOTIDE SEQUENCE [LARGE SCALE GENOMIC DNA]</scope>
    <source>
        <strain evidence="6">PX4</strain>
    </source>
</reference>
<dbReference type="InterPro" id="IPR028994">
    <property type="entry name" value="Integrin_alpha_N"/>
</dbReference>
<gene>
    <name evidence="5" type="ORF">BSF38_05358</name>
</gene>
<dbReference type="Pfam" id="PF14312">
    <property type="entry name" value="FG-GAP_2"/>
    <property type="match status" value="3"/>
</dbReference>
<dbReference type="Gene3D" id="2.130.10.130">
    <property type="entry name" value="Integrin alpha, N-terminal"/>
    <property type="match status" value="3"/>
</dbReference>
<feature type="domain" description="Bacterial Ig-like" evidence="4">
    <location>
        <begin position="851"/>
        <end position="936"/>
    </location>
</feature>
<dbReference type="STRING" id="1387353.BSF38_05358"/>
<evidence type="ECO:0000313" key="6">
    <source>
        <dbReference type="Proteomes" id="UP000186309"/>
    </source>
</evidence>
<dbReference type="Pfam" id="PF16640">
    <property type="entry name" value="Big_3_5"/>
    <property type="match status" value="4"/>
</dbReference>
<dbReference type="InterPro" id="IPR013519">
    <property type="entry name" value="Int_alpha_beta-p"/>
</dbReference>
<evidence type="ECO:0000256" key="3">
    <source>
        <dbReference type="ARBA" id="ARBA00023180"/>
    </source>
</evidence>
<evidence type="ECO:0000256" key="1">
    <source>
        <dbReference type="ARBA" id="ARBA00022729"/>
    </source>
</evidence>
<name>A0A1U7CXZ0_9BACT</name>
<dbReference type="PANTHER" id="PTHR36220">
    <property type="entry name" value="UNNAMED PRODUCT"/>
    <property type="match status" value="1"/>
</dbReference>
<protein>
    <recommendedName>
        <fullName evidence="4">Bacterial Ig-like domain-containing protein</fullName>
    </recommendedName>
</protein>
<keyword evidence="3" id="KW-0325">Glycoprotein</keyword>
<dbReference type="Gene3D" id="2.60.40.10">
    <property type="entry name" value="Immunoglobulins"/>
    <property type="match status" value="4"/>
</dbReference>
<dbReference type="OrthoDB" id="282736at2"/>
<keyword evidence="1" id="KW-0732">Signal</keyword>
<dbReference type="PANTHER" id="PTHR36220:SF1">
    <property type="entry name" value="GAMMA TUBULIN COMPLEX COMPONENT C-TERMINAL DOMAIN-CONTAINING PROTEIN"/>
    <property type="match status" value="1"/>
</dbReference>
<evidence type="ECO:0000259" key="4">
    <source>
        <dbReference type="Pfam" id="PF16640"/>
    </source>
</evidence>